<dbReference type="Proteomes" id="UP000622533">
    <property type="component" value="Unassembled WGS sequence"/>
</dbReference>
<dbReference type="RefSeq" id="WP_193918560.1">
    <property type="nucleotide sequence ID" value="NZ_JADEXS020000001.1"/>
</dbReference>
<reference evidence="2" key="1">
    <citation type="submission" date="2020-10" db="EMBL/GenBank/DDBJ databases">
        <authorList>
            <person name="Castelo-Branco R."/>
            <person name="Eusebio N."/>
            <person name="Adriana R."/>
            <person name="Vieira A."/>
            <person name="Brugerolle De Fraissinette N."/>
            <person name="Rezende De Castro R."/>
            <person name="Schneider M.P."/>
            <person name="Vasconcelos V."/>
            <person name="Leao P.N."/>
        </authorList>
    </citation>
    <scope>NUCLEOTIDE SEQUENCE</scope>
    <source>
        <strain evidence="2">LEGE 12446</strain>
    </source>
</reference>
<keyword evidence="3" id="KW-1185">Reference proteome</keyword>
<evidence type="ECO:0000313" key="3">
    <source>
        <dbReference type="Proteomes" id="UP000622533"/>
    </source>
</evidence>
<dbReference type="EMBL" id="JADEXS010000248">
    <property type="protein sequence ID" value="MBE9024279.1"/>
    <property type="molecule type" value="Genomic_DNA"/>
</dbReference>
<protein>
    <submittedName>
        <fullName evidence="2">Uma2 family endonuclease</fullName>
    </submittedName>
</protein>
<dbReference type="CDD" id="cd06260">
    <property type="entry name" value="DUF820-like"/>
    <property type="match status" value="1"/>
</dbReference>
<sequence>MVTLQLKQIRVPPGERIILEDVSWELFEAIVDELGEHRGSRVAYSQGTLEIMAPLPEHERAKVIIGNLVIILLDELDLNWECLGSTTFKRKDLSACLEPDDCFYIQNYQLMIGKDRIDLTIDPPPDLAIEIDVTSRTKISAYQALKVPERWRYENRNLEINLLQGEQYVKSQTSPTFPDFPITEIIPRFVEMARTTGTSSAIRNFRQWVREQIQDRET</sequence>
<dbReference type="Gene3D" id="3.90.1570.10">
    <property type="entry name" value="tt1808, chain A"/>
    <property type="match status" value="1"/>
</dbReference>
<dbReference type="PANTHER" id="PTHR47152">
    <property type="entry name" value="SLR2084 PROTEIN-RELATED"/>
    <property type="match status" value="1"/>
</dbReference>
<name>A0A8J6ZMY0_DESMC</name>
<evidence type="ECO:0000313" key="2">
    <source>
        <dbReference type="EMBL" id="MBE9024279.1"/>
    </source>
</evidence>
<comment type="caution">
    <text evidence="2">The sequence shown here is derived from an EMBL/GenBank/DDBJ whole genome shotgun (WGS) entry which is preliminary data.</text>
</comment>
<keyword evidence="2" id="KW-0255">Endonuclease</keyword>
<dbReference type="InterPro" id="IPR008538">
    <property type="entry name" value="Uma2"/>
</dbReference>
<organism evidence="2 3">
    <name type="scientific">Desmonostoc muscorum LEGE 12446</name>
    <dbReference type="NCBI Taxonomy" id="1828758"/>
    <lineage>
        <taxon>Bacteria</taxon>
        <taxon>Bacillati</taxon>
        <taxon>Cyanobacteriota</taxon>
        <taxon>Cyanophyceae</taxon>
        <taxon>Nostocales</taxon>
        <taxon>Nostocaceae</taxon>
        <taxon>Desmonostoc</taxon>
    </lineage>
</organism>
<keyword evidence="2" id="KW-0540">Nuclease</keyword>
<dbReference type="Pfam" id="PF05685">
    <property type="entry name" value="Uma2"/>
    <property type="match status" value="1"/>
</dbReference>
<gene>
    <name evidence="2" type="ORF">IQ276_18185</name>
</gene>
<dbReference type="PANTHER" id="PTHR47152:SF1">
    <property type="entry name" value="SLL1186 PROTEIN"/>
    <property type="match status" value="1"/>
</dbReference>
<dbReference type="InterPro" id="IPR012296">
    <property type="entry name" value="Nuclease_put_TT1808"/>
</dbReference>
<evidence type="ECO:0000259" key="1">
    <source>
        <dbReference type="Pfam" id="PF05685"/>
    </source>
</evidence>
<keyword evidence="2" id="KW-0378">Hydrolase</keyword>
<dbReference type="InterPro" id="IPR011335">
    <property type="entry name" value="Restrct_endonuc-II-like"/>
</dbReference>
<dbReference type="GO" id="GO:0004519">
    <property type="term" value="F:endonuclease activity"/>
    <property type="evidence" value="ECO:0007669"/>
    <property type="project" value="UniProtKB-KW"/>
</dbReference>
<dbReference type="AlphaFoldDB" id="A0A8J6ZMY0"/>
<proteinExistence type="predicted"/>
<accession>A0A8J6ZMY0</accession>
<dbReference type="SUPFAM" id="SSF52980">
    <property type="entry name" value="Restriction endonuclease-like"/>
    <property type="match status" value="1"/>
</dbReference>
<feature type="domain" description="Putative restriction endonuclease" evidence="1">
    <location>
        <begin position="26"/>
        <end position="187"/>
    </location>
</feature>